<evidence type="ECO:0000256" key="1">
    <source>
        <dbReference type="PROSITE-ProRule" id="PRU00325"/>
    </source>
</evidence>
<feature type="region of interest" description="Disordered" evidence="2">
    <location>
        <begin position="411"/>
        <end position="439"/>
    </location>
</feature>
<keyword evidence="1" id="KW-0862">Zinc</keyword>
<dbReference type="PROSITE" id="PS50966">
    <property type="entry name" value="ZF_SWIM"/>
    <property type="match status" value="1"/>
</dbReference>
<name>A0ABN7X4X6_GIGMA</name>
<evidence type="ECO:0000313" key="4">
    <source>
        <dbReference type="EMBL" id="CAG8848204.1"/>
    </source>
</evidence>
<feature type="domain" description="SWIM-type" evidence="3">
    <location>
        <begin position="276"/>
        <end position="305"/>
    </location>
</feature>
<dbReference type="Proteomes" id="UP000789901">
    <property type="component" value="Unassembled WGS sequence"/>
</dbReference>
<accession>A0ABN7X4X6</accession>
<gene>
    <name evidence="4" type="ORF">GMARGA_LOCUS39069</name>
</gene>
<evidence type="ECO:0000313" key="5">
    <source>
        <dbReference type="Proteomes" id="UP000789901"/>
    </source>
</evidence>
<feature type="compositionally biased region" description="Basic and acidic residues" evidence="2">
    <location>
        <begin position="416"/>
        <end position="425"/>
    </location>
</feature>
<keyword evidence="5" id="KW-1185">Reference proteome</keyword>
<evidence type="ECO:0000259" key="3">
    <source>
        <dbReference type="PROSITE" id="PS50966"/>
    </source>
</evidence>
<comment type="caution">
    <text evidence="4">The sequence shown here is derived from an EMBL/GenBank/DDBJ whole genome shotgun (WGS) entry which is preliminary data.</text>
</comment>
<dbReference type="InterPro" id="IPR007527">
    <property type="entry name" value="Znf_SWIM"/>
</dbReference>
<dbReference type="PANTHER" id="PTHR35385">
    <property type="entry name" value="PROTEIN B, PUTATIVE-RELATED-RELATED"/>
    <property type="match status" value="1"/>
</dbReference>
<feature type="non-terminal residue" evidence="4">
    <location>
        <position position="502"/>
    </location>
</feature>
<organism evidence="4 5">
    <name type="scientific">Gigaspora margarita</name>
    <dbReference type="NCBI Taxonomy" id="4874"/>
    <lineage>
        <taxon>Eukaryota</taxon>
        <taxon>Fungi</taxon>
        <taxon>Fungi incertae sedis</taxon>
        <taxon>Mucoromycota</taxon>
        <taxon>Glomeromycotina</taxon>
        <taxon>Glomeromycetes</taxon>
        <taxon>Diversisporales</taxon>
        <taxon>Gigasporaceae</taxon>
        <taxon>Gigaspora</taxon>
    </lineage>
</organism>
<keyword evidence="1" id="KW-0863">Zinc-finger</keyword>
<keyword evidence="1" id="KW-0479">Metal-binding</keyword>
<evidence type="ECO:0000256" key="2">
    <source>
        <dbReference type="SAM" id="MobiDB-lite"/>
    </source>
</evidence>
<sequence>MFNRLTKEIEEFNANEKGYAWMQLYIAPTNADPGQPFILVIVTNLMKCCHSLQQAGELIYMDTTAGLKDLNTPLTVLSTNISIGSLSLTTILTLDETTSTFSEALNRLKCILPITAFNNRGPIIGPEVIMTDDCKAERIVLHNTWNKATLLLCVFHFLQAMWRWLWDRKNGVNMDDRVIIIEHLKRMEWAIAFRQWLPIRDNHTNNFAENGIRIIKDIIFGHIQAFNVIQIFHFIVNTIDLYYIRWKLGSKDDIKILNFESLTFKHRSSTNSDKWYLVDMQVGMCECSPIGVSCKHQASISFHYHICSLNQTPVLSVNSRYNYAYLALGEKRKELSFYADLHQEKINQDELLYLAEFATLNNNNSVDNAINEDRKNNFQNFDNKENILPESLAFVSIQSLINEVISEAESVYDNNSSDKESRGNDSTDSNTSNNKDEEGLHQLTIDDLLEKNNSTFDKSIRKFVNAYKKRRLVQDTHIYLAIASFFQTCDWNEKRVNGKSYQ</sequence>
<dbReference type="PANTHER" id="PTHR35385:SF2">
    <property type="entry name" value="PROTEIN B, PUTATIVE-RELATED"/>
    <property type="match status" value="1"/>
</dbReference>
<dbReference type="EMBL" id="CAJVQB010091069">
    <property type="protein sequence ID" value="CAG8848204.1"/>
    <property type="molecule type" value="Genomic_DNA"/>
</dbReference>
<protein>
    <submittedName>
        <fullName evidence="4">36146_t:CDS:1</fullName>
    </submittedName>
</protein>
<proteinExistence type="predicted"/>
<reference evidence="4 5" key="1">
    <citation type="submission" date="2021-06" db="EMBL/GenBank/DDBJ databases">
        <authorList>
            <person name="Kallberg Y."/>
            <person name="Tangrot J."/>
            <person name="Rosling A."/>
        </authorList>
    </citation>
    <scope>NUCLEOTIDE SEQUENCE [LARGE SCALE GENOMIC DNA]</scope>
    <source>
        <strain evidence="4 5">120-4 pot B 10/14</strain>
    </source>
</reference>